<reference evidence="1 2" key="1">
    <citation type="submission" date="2020-09" db="EMBL/GenBank/DDBJ databases">
        <title>Genome seq and assembly of Chryseobacterium sp.</title>
        <authorList>
            <person name="Chhetri G."/>
        </authorList>
    </citation>
    <scope>NUCLEOTIDE SEQUENCE [LARGE SCALE GENOMIC DNA]</scope>
    <source>
        <strain evidence="1 2">GCR10</strain>
    </source>
</reference>
<accession>A0ABR8ZCG2</accession>
<comment type="caution">
    <text evidence="1">The sequence shown here is derived from an EMBL/GenBank/DDBJ whole genome shotgun (WGS) entry which is preliminary data.</text>
</comment>
<dbReference type="EMBL" id="JACYFS010000003">
    <property type="protein sequence ID" value="MBD8083004.1"/>
    <property type="molecule type" value="Genomic_DNA"/>
</dbReference>
<keyword evidence="2" id="KW-1185">Reference proteome</keyword>
<proteinExistence type="predicted"/>
<dbReference type="RefSeq" id="WP_191736955.1">
    <property type="nucleotide sequence ID" value="NZ_JACYFS010000003.1"/>
</dbReference>
<organism evidence="1 2">
    <name type="scientific">Chryseobacterium caseinilyticum</name>
    <dbReference type="NCBI Taxonomy" id="2771428"/>
    <lineage>
        <taxon>Bacteria</taxon>
        <taxon>Pseudomonadati</taxon>
        <taxon>Bacteroidota</taxon>
        <taxon>Flavobacteriia</taxon>
        <taxon>Flavobacteriales</taxon>
        <taxon>Weeksellaceae</taxon>
        <taxon>Chryseobacterium group</taxon>
        <taxon>Chryseobacterium</taxon>
    </lineage>
</organism>
<gene>
    <name evidence="1" type="ORF">IC610_11310</name>
</gene>
<evidence type="ECO:0008006" key="3">
    <source>
        <dbReference type="Google" id="ProtNLM"/>
    </source>
</evidence>
<evidence type="ECO:0000313" key="2">
    <source>
        <dbReference type="Proteomes" id="UP000637299"/>
    </source>
</evidence>
<sequence length="362" mass="42939">MPNNQTRKIAKKDYYENESAEVIRISNHFVDSFLFQDNVASDIPINALRIIFNIISIIRNHQFMPDNQPRQLSLFDAEYETDHNIFATFKIRNSKISEKRSSKQVVEAYEYLATFKMGWYVSKNLAGKDIKTFGGLISLPSYEDRGYTSFLVSSFWLKKLVVLSDYNNLLYQLVYNIRNNKHVLFAIWLAKIPEAGTHVKLETFNQKFSVNYKKANDFCVKFLIPIRLQLNIYNQVSFNYKYEKELIFIIRYNTKNIKDDVLSQKLNEKRLIIQRFRYFVKRYSLESINLERFSYNYKEIIATRIEIEKAYIIFKKNNRANGNSSTQFKGINFLQEMQSIIIQLHRNTETGKRLPNAYQIIL</sequence>
<name>A0ABR8ZCG2_9FLAO</name>
<protein>
    <recommendedName>
        <fullName evidence="3">Initiator Rep protein domain-containing protein</fullName>
    </recommendedName>
</protein>
<dbReference type="Proteomes" id="UP000637299">
    <property type="component" value="Unassembled WGS sequence"/>
</dbReference>
<evidence type="ECO:0000313" key="1">
    <source>
        <dbReference type="EMBL" id="MBD8083004.1"/>
    </source>
</evidence>